<dbReference type="PANTHER" id="PTHR35794">
    <property type="entry name" value="CELL DIVISION PROTEIN DIVIVA"/>
    <property type="match status" value="1"/>
</dbReference>
<evidence type="ECO:0000256" key="8">
    <source>
        <dbReference type="ARBA" id="ARBA00031737"/>
    </source>
</evidence>
<comment type="similarity">
    <text evidence="2">Belongs to the DivIVA family.</text>
</comment>
<evidence type="ECO:0000256" key="1">
    <source>
        <dbReference type="ARBA" id="ARBA00004496"/>
    </source>
</evidence>
<evidence type="ECO:0000256" key="3">
    <source>
        <dbReference type="ARBA" id="ARBA00018787"/>
    </source>
</evidence>
<organism evidence="9 10">
    <name type="scientific">Kribbella hippodromi</name>
    <dbReference type="NCBI Taxonomy" id="434347"/>
    <lineage>
        <taxon>Bacteria</taxon>
        <taxon>Bacillati</taxon>
        <taxon>Actinomycetota</taxon>
        <taxon>Actinomycetes</taxon>
        <taxon>Propionibacteriales</taxon>
        <taxon>Kribbellaceae</taxon>
        <taxon>Kribbella</taxon>
    </lineage>
</organism>
<gene>
    <name evidence="9" type="ORF">GCM10009804_11910</name>
</gene>
<protein>
    <recommendedName>
        <fullName evidence="3">Cell wall synthesis protein Wag31</fullName>
    </recommendedName>
    <alternativeName>
        <fullName evidence="8">Antigen 84</fullName>
    </alternativeName>
</protein>
<keyword evidence="5" id="KW-0132">Cell division</keyword>
<name>A0ABN2CCS5_9ACTN</name>
<sequence>MLEASFTVRRSGQRYDCEAVDALVERLVATVERRSVGPDLTVADLRTAQFRTPMFGPGYAVEEVDNFLAEAERLLTGPHSAAGRTVAQQSVVQGGLTQPSFARVRLREGYAQDEVDALVDRVLATVNGLPVDRPVTAQEILNTQFRTVRLTEGYDITEVDQFLDEAAARLDGMIGQ</sequence>
<comment type="caution">
    <text evidence="9">The sequence shown here is derived from an EMBL/GenBank/DDBJ whole genome shotgun (WGS) entry which is preliminary data.</text>
</comment>
<evidence type="ECO:0000256" key="7">
    <source>
        <dbReference type="ARBA" id="ARBA00023306"/>
    </source>
</evidence>
<comment type="subcellular location">
    <subcellularLocation>
        <location evidence="1">Cytoplasm</location>
    </subcellularLocation>
</comment>
<keyword evidence="4" id="KW-0963">Cytoplasm</keyword>
<evidence type="ECO:0000256" key="4">
    <source>
        <dbReference type="ARBA" id="ARBA00022490"/>
    </source>
</evidence>
<dbReference type="InterPro" id="IPR019933">
    <property type="entry name" value="DivIVA_domain"/>
</dbReference>
<evidence type="ECO:0000256" key="6">
    <source>
        <dbReference type="ARBA" id="ARBA00023054"/>
    </source>
</evidence>
<dbReference type="InterPro" id="IPR007793">
    <property type="entry name" value="DivIVA_fam"/>
</dbReference>
<evidence type="ECO:0000313" key="10">
    <source>
        <dbReference type="Proteomes" id="UP001501705"/>
    </source>
</evidence>
<keyword evidence="6" id="KW-0175">Coiled coil</keyword>
<evidence type="ECO:0000313" key="9">
    <source>
        <dbReference type="EMBL" id="GAA1556726.1"/>
    </source>
</evidence>
<dbReference type="NCBIfam" id="TIGR03544">
    <property type="entry name" value="DivI1A_domain"/>
    <property type="match status" value="2"/>
</dbReference>
<evidence type="ECO:0000256" key="5">
    <source>
        <dbReference type="ARBA" id="ARBA00022618"/>
    </source>
</evidence>
<keyword evidence="10" id="KW-1185">Reference proteome</keyword>
<evidence type="ECO:0000256" key="2">
    <source>
        <dbReference type="ARBA" id="ARBA00009008"/>
    </source>
</evidence>
<reference evidence="9 10" key="1">
    <citation type="journal article" date="2019" name="Int. J. Syst. Evol. Microbiol.">
        <title>The Global Catalogue of Microorganisms (GCM) 10K type strain sequencing project: providing services to taxonomists for standard genome sequencing and annotation.</title>
        <authorList>
            <consortium name="The Broad Institute Genomics Platform"/>
            <consortium name="The Broad Institute Genome Sequencing Center for Infectious Disease"/>
            <person name="Wu L."/>
            <person name="Ma J."/>
        </authorList>
    </citation>
    <scope>NUCLEOTIDE SEQUENCE [LARGE SCALE GENOMIC DNA]</scope>
    <source>
        <strain evidence="9 10">JCM 15572</strain>
    </source>
</reference>
<dbReference type="Gene3D" id="6.10.250.660">
    <property type="match status" value="2"/>
</dbReference>
<dbReference type="RefSeq" id="WP_344232316.1">
    <property type="nucleotide sequence ID" value="NZ_BAAAPH010000003.1"/>
</dbReference>
<proteinExistence type="inferred from homology"/>
<dbReference type="EMBL" id="BAAAPH010000003">
    <property type="protein sequence ID" value="GAA1556726.1"/>
    <property type="molecule type" value="Genomic_DNA"/>
</dbReference>
<accession>A0ABN2CCS5</accession>
<dbReference type="PANTHER" id="PTHR35794:SF2">
    <property type="entry name" value="CELL DIVISION PROTEIN DIVIVA"/>
    <property type="match status" value="1"/>
</dbReference>
<keyword evidence="7" id="KW-0131">Cell cycle</keyword>
<dbReference type="Proteomes" id="UP001501705">
    <property type="component" value="Unassembled WGS sequence"/>
</dbReference>